<dbReference type="SMART" id="SM01022">
    <property type="entry name" value="ASCH"/>
    <property type="match status" value="1"/>
</dbReference>
<evidence type="ECO:0000259" key="2">
    <source>
        <dbReference type="SMART" id="SM01022"/>
    </source>
</evidence>
<dbReference type="SUPFAM" id="SSF88697">
    <property type="entry name" value="PUA domain-like"/>
    <property type="match status" value="1"/>
</dbReference>
<accession>A0ABY4YYG2</accession>
<sequence>MSTDDPIQSFWEDARVRAKVNRVPGYLGVNARESLAPPAWSFGAGPDDADELLSLVLEGTKTATSSAQRDYADSEEREPEEGDLSIITDGQGHPRALIQTTAVRTVPFGEVDAAHAAAEGEGDLSVEHWRDVHRRFFERSADGAPVTDDLPVILEEFTVLYAADTGTD</sequence>
<proteinExistence type="predicted"/>
<organism evidence="3 4">
    <name type="scientific">Ornithinimicrobium faecis</name>
    <dbReference type="NCBI Taxonomy" id="2934158"/>
    <lineage>
        <taxon>Bacteria</taxon>
        <taxon>Bacillati</taxon>
        <taxon>Actinomycetota</taxon>
        <taxon>Actinomycetes</taxon>
        <taxon>Micrococcales</taxon>
        <taxon>Ornithinimicrobiaceae</taxon>
        <taxon>Ornithinimicrobium</taxon>
    </lineage>
</organism>
<dbReference type="CDD" id="cd06553">
    <property type="entry name" value="ASCH_Ef3133_like"/>
    <property type="match status" value="1"/>
</dbReference>
<dbReference type="InterPro" id="IPR015947">
    <property type="entry name" value="PUA-like_sf"/>
</dbReference>
<feature type="domain" description="ASCH" evidence="2">
    <location>
        <begin position="40"/>
        <end position="161"/>
    </location>
</feature>
<dbReference type="Proteomes" id="UP001056455">
    <property type="component" value="Chromosome"/>
</dbReference>
<dbReference type="InterPro" id="IPR009326">
    <property type="entry name" value="DUF984"/>
</dbReference>
<dbReference type="PANTHER" id="PTHR39203">
    <property type="entry name" value="CYTOPLASMIC PROTEIN-RELATED"/>
    <property type="match status" value="1"/>
</dbReference>
<gene>
    <name evidence="3" type="ORF">NF556_09285</name>
</gene>
<feature type="compositionally biased region" description="Acidic residues" evidence="1">
    <location>
        <begin position="73"/>
        <end position="83"/>
    </location>
</feature>
<evidence type="ECO:0000313" key="4">
    <source>
        <dbReference type="Proteomes" id="UP001056455"/>
    </source>
</evidence>
<evidence type="ECO:0000313" key="3">
    <source>
        <dbReference type="EMBL" id="USQ81818.1"/>
    </source>
</evidence>
<feature type="region of interest" description="Disordered" evidence="1">
    <location>
        <begin position="61"/>
        <end position="91"/>
    </location>
</feature>
<dbReference type="RefSeq" id="WP_252595354.1">
    <property type="nucleotide sequence ID" value="NZ_CP099489.1"/>
</dbReference>
<keyword evidence="4" id="KW-1185">Reference proteome</keyword>
<dbReference type="Pfam" id="PF04266">
    <property type="entry name" value="ASCH"/>
    <property type="match status" value="1"/>
</dbReference>
<protein>
    <submittedName>
        <fullName evidence="3">ASCH domain-containing protein</fullName>
    </submittedName>
</protein>
<dbReference type="Gene3D" id="3.10.400.10">
    <property type="entry name" value="Sulfate adenylyltransferase"/>
    <property type="match status" value="1"/>
</dbReference>
<dbReference type="EMBL" id="CP099489">
    <property type="protein sequence ID" value="USQ81818.1"/>
    <property type="molecule type" value="Genomic_DNA"/>
</dbReference>
<reference evidence="3" key="1">
    <citation type="submission" date="2022-06" db="EMBL/GenBank/DDBJ databases">
        <title>Ornithinimicrobium HY1793.</title>
        <authorList>
            <person name="Huang Y."/>
        </authorList>
    </citation>
    <scope>NUCLEOTIDE SEQUENCE</scope>
    <source>
        <strain evidence="3">HY1793</strain>
    </source>
</reference>
<dbReference type="InterPro" id="IPR007374">
    <property type="entry name" value="ASCH_domain"/>
</dbReference>
<dbReference type="PANTHER" id="PTHR39203:SF1">
    <property type="entry name" value="CYTOPLASMIC PROTEIN"/>
    <property type="match status" value="1"/>
</dbReference>
<evidence type="ECO:0000256" key="1">
    <source>
        <dbReference type="SAM" id="MobiDB-lite"/>
    </source>
</evidence>
<name>A0ABY4YYG2_9MICO</name>